<evidence type="ECO:0000313" key="3">
    <source>
        <dbReference type="EMBL" id="VGM44788.1"/>
    </source>
</evidence>
<name>A0A486PIA6_KLEPN</name>
<dbReference type="GeneID" id="99704233"/>
<evidence type="ECO:0000313" key="4">
    <source>
        <dbReference type="Proteomes" id="UP000031820"/>
    </source>
</evidence>
<sequence>MIDVNLYNESVTQLGVLLDAKKVVDRKNNGALTAYYILEVRYPSGISYEHYFYPDDKILTLIGKDIVFDRIDYNQEKIITHIY</sequence>
<gene>
    <name evidence="1" type="ORF">LS45_21350</name>
    <name evidence="3" type="ORF">SAMEA4873561_02615</name>
    <name evidence="2" type="ORF">SAMEA4873648_03114</name>
</gene>
<protein>
    <submittedName>
        <fullName evidence="2">Uncharacterized protein</fullName>
    </submittedName>
</protein>
<organism evidence="2">
    <name type="scientific">Klebsiella pneumoniae</name>
    <dbReference type="NCBI Taxonomy" id="573"/>
    <lineage>
        <taxon>Bacteria</taxon>
        <taxon>Pseudomonadati</taxon>
        <taxon>Pseudomonadota</taxon>
        <taxon>Gammaproteobacteria</taxon>
        <taxon>Enterobacterales</taxon>
        <taxon>Enterobacteriaceae</taxon>
        <taxon>Klebsiella/Raoultella group</taxon>
        <taxon>Klebsiella</taxon>
        <taxon>Klebsiella pneumoniae complex</taxon>
    </lineage>
</organism>
<dbReference type="EMBL" id="CAAHDG010000007">
    <property type="protein sequence ID" value="VGM44788.1"/>
    <property type="molecule type" value="Genomic_DNA"/>
</dbReference>
<dbReference type="EMBL" id="JRRF01000018">
    <property type="protein sequence ID" value="KII02883.1"/>
    <property type="molecule type" value="Genomic_DNA"/>
</dbReference>
<evidence type="ECO:0000313" key="1">
    <source>
        <dbReference type="EMBL" id="KII02883.1"/>
    </source>
</evidence>
<reference evidence="1 4" key="1">
    <citation type="submission" date="2014-10" db="EMBL/GenBank/DDBJ databases">
        <title>Plasmid movement, recombination, and chromosomal integration amongst multidrug resistant commensal Escherichia coli clones within a single commercial turkey flock.</title>
        <authorList>
            <person name="Lang K."/>
            <person name="Dorn K."/>
            <person name="Danzeisen J."/>
            <person name="Johnson T."/>
        </authorList>
    </citation>
    <scope>NUCLEOTIDE SEQUENCE [LARGE SCALE GENOMIC DNA]</scope>
    <source>
        <strain evidence="1 4">UMNturkey9</strain>
    </source>
</reference>
<accession>A0A486PIA6</accession>
<dbReference type="Proteomes" id="UP000031820">
    <property type="component" value="Unassembled WGS sequence"/>
</dbReference>
<dbReference type="RefSeq" id="WP_016239400.1">
    <property type="nucleotide sequence ID" value="NZ_BIHB01000006.1"/>
</dbReference>
<dbReference type="EMBL" id="CAAHCS010000004">
    <property type="protein sequence ID" value="VGL74369.1"/>
    <property type="molecule type" value="Genomic_DNA"/>
</dbReference>
<proteinExistence type="predicted"/>
<evidence type="ECO:0000313" key="2">
    <source>
        <dbReference type="EMBL" id="VGL74369.1"/>
    </source>
</evidence>
<reference evidence="2" key="2">
    <citation type="submission" date="2019-03" db="EMBL/GenBank/DDBJ databases">
        <authorList>
            <consortium name="Pathogen Informatics"/>
        </authorList>
    </citation>
    <scope>NUCLEOTIDE SEQUENCE</scope>
    <source>
        <strain evidence="3">5012STDY7626360</strain>
        <strain evidence="2">5012STDY7626446</strain>
    </source>
</reference>
<dbReference type="AlphaFoldDB" id="A0A486PIA6"/>